<dbReference type="RefSeq" id="WP_072707067.1">
    <property type="nucleotide sequence ID" value="NZ_FMJB01000055.1"/>
</dbReference>
<keyword evidence="1" id="KW-0175">Coiled coil</keyword>
<organism evidence="2 3">
    <name type="scientific">Donghicola eburneus</name>
    <dbReference type="NCBI Taxonomy" id="393278"/>
    <lineage>
        <taxon>Bacteria</taxon>
        <taxon>Pseudomonadati</taxon>
        <taxon>Pseudomonadota</taxon>
        <taxon>Alphaproteobacteria</taxon>
        <taxon>Rhodobacterales</taxon>
        <taxon>Roseobacteraceae</taxon>
        <taxon>Donghicola</taxon>
    </lineage>
</organism>
<dbReference type="AlphaFoldDB" id="A0A1M4N3E3"/>
<sequence>MTEIDELQRRITAAFDRIGQGVHMLDAAPAADALPEGALAKAEADVLRMELQAALAHSEALQDKLDGVQDKLAKAEPEISSTLVAELEEQIAKLKEANAELMAANEAMRGAESGVTIEQMDQGVVAELAALRAERAAEATEMKALLALVEGANRVASEEEST</sequence>
<protein>
    <submittedName>
        <fullName evidence="2">Uncharacterized protein</fullName>
    </submittedName>
</protein>
<dbReference type="EMBL" id="FMJB01000055">
    <property type="protein sequence ID" value="SCM68445.1"/>
    <property type="molecule type" value="Genomic_DNA"/>
</dbReference>
<evidence type="ECO:0000313" key="3">
    <source>
        <dbReference type="Proteomes" id="UP000184085"/>
    </source>
</evidence>
<reference evidence="3" key="1">
    <citation type="submission" date="2016-09" db="EMBL/GenBank/DDBJ databases">
        <authorList>
            <person name="Wibberg D."/>
        </authorList>
    </citation>
    <scope>NUCLEOTIDE SEQUENCE [LARGE SCALE GENOMIC DNA]</scope>
</reference>
<keyword evidence="3" id="KW-1185">Reference proteome</keyword>
<dbReference type="Proteomes" id="UP000184085">
    <property type="component" value="Unassembled WGS sequence"/>
</dbReference>
<proteinExistence type="predicted"/>
<evidence type="ECO:0000256" key="1">
    <source>
        <dbReference type="SAM" id="Coils"/>
    </source>
</evidence>
<gene>
    <name evidence="2" type="ORF">KARMA_2664</name>
</gene>
<feature type="coiled-coil region" evidence="1">
    <location>
        <begin position="51"/>
        <end position="114"/>
    </location>
</feature>
<accession>A0A1M4N3E3</accession>
<evidence type="ECO:0000313" key="2">
    <source>
        <dbReference type="EMBL" id="SCM68445.1"/>
    </source>
</evidence>
<name>A0A1M4N3E3_9RHOB</name>